<accession>A0A8T3BEL1</accession>
<dbReference type="EMBL" id="JAGYWB010000009">
    <property type="protein sequence ID" value="KAI0510844.1"/>
    <property type="molecule type" value="Genomic_DNA"/>
</dbReference>
<organism evidence="2 3">
    <name type="scientific">Dendrobium nobile</name>
    <name type="common">Orchid</name>
    <dbReference type="NCBI Taxonomy" id="94219"/>
    <lineage>
        <taxon>Eukaryota</taxon>
        <taxon>Viridiplantae</taxon>
        <taxon>Streptophyta</taxon>
        <taxon>Embryophyta</taxon>
        <taxon>Tracheophyta</taxon>
        <taxon>Spermatophyta</taxon>
        <taxon>Magnoliopsida</taxon>
        <taxon>Liliopsida</taxon>
        <taxon>Asparagales</taxon>
        <taxon>Orchidaceae</taxon>
        <taxon>Epidendroideae</taxon>
        <taxon>Malaxideae</taxon>
        <taxon>Dendrobiinae</taxon>
        <taxon>Dendrobium</taxon>
    </lineage>
</organism>
<proteinExistence type="predicted"/>
<keyword evidence="3" id="KW-1185">Reference proteome</keyword>
<dbReference type="SMR" id="A0A8T3BEL1"/>
<feature type="compositionally biased region" description="Basic and acidic residues" evidence="1">
    <location>
        <begin position="8"/>
        <end position="27"/>
    </location>
</feature>
<name>A0A8T3BEL1_DENNO</name>
<comment type="caution">
    <text evidence="2">The sequence shown here is derived from an EMBL/GenBank/DDBJ whole genome shotgun (WGS) entry which is preliminary data.</text>
</comment>
<evidence type="ECO:0000313" key="2">
    <source>
        <dbReference type="EMBL" id="KAI0510844.1"/>
    </source>
</evidence>
<sequence>MALDAEEERERGRRSKVEQQRRSRRIDSQNSTSCSHGCSPIQAFAKMATPLRRSLIGNPNLSLSFA</sequence>
<evidence type="ECO:0000256" key="1">
    <source>
        <dbReference type="SAM" id="MobiDB-lite"/>
    </source>
</evidence>
<evidence type="ECO:0000313" key="3">
    <source>
        <dbReference type="Proteomes" id="UP000829196"/>
    </source>
</evidence>
<protein>
    <submittedName>
        <fullName evidence="2">Uncharacterized protein</fullName>
    </submittedName>
</protein>
<gene>
    <name evidence="2" type="ORF">KFK09_011453</name>
</gene>
<reference evidence="2" key="1">
    <citation type="journal article" date="2022" name="Front. Genet.">
        <title>Chromosome-Scale Assembly of the Dendrobium nobile Genome Provides Insights Into the Molecular Mechanism of the Biosynthesis of the Medicinal Active Ingredient of Dendrobium.</title>
        <authorList>
            <person name="Xu Q."/>
            <person name="Niu S.-C."/>
            <person name="Li K.-L."/>
            <person name="Zheng P.-J."/>
            <person name="Zhang X.-J."/>
            <person name="Jia Y."/>
            <person name="Liu Y."/>
            <person name="Niu Y.-X."/>
            <person name="Yu L.-H."/>
            <person name="Chen D.-F."/>
            <person name="Zhang G.-Q."/>
        </authorList>
    </citation>
    <scope>NUCLEOTIDE SEQUENCE</scope>
    <source>
        <tissue evidence="2">Leaf</tissue>
    </source>
</reference>
<feature type="region of interest" description="Disordered" evidence="1">
    <location>
        <begin position="1"/>
        <end position="38"/>
    </location>
</feature>
<dbReference type="AlphaFoldDB" id="A0A8T3BEL1"/>
<dbReference type="Proteomes" id="UP000829196">
    <property type="component" value="Unassembled WGS sequence"/>
</dbReference>